<evidence type="ECO:0000256" key="4">
    <source>
        <dbReference type="ARBA" id="ARBA00022824"/>
    </source>
</evidence>
<evidence type="ECO:0000313" key="8">
    <source>
        <dbReference type="Proteomes" id="UP000887577"/>
    </source>
</evidence>
<evidence type="ECO:0000256" key="3">
    <source>
        <dbReference type="ARBA" id="ARBA00022692"/>
    </source>
</evidence>
<proteinExistence type="inferred from homology"/>
<keyword evidence="5 7" id="KW-1133">Transmembrane helix</keyword>
<evidence type="ECO:0000313" key="9">
    <source>
        <dbReference type="WBParaSite" id="PSU_v2.g4782.t1"/>
    </source>
</evidence>
<comment type="similarity">
    <text evidence="2">Belongs to the jagunal family.</text>
</comment>
<evidence type="ECO:0000256" key="6">
    <source>
        <dbReference type="ARBA" id="ARBA00023136"/>
    </source>
</evidence>
<evidence type="ECO:0000256" key="1">
    <source>
        <dbReference type="ARBA" id="ARBA00004477"/>
    </source>
</evidence>
<feature type="transmembrane region" description="Helical" evidence="7">
    <location>
        <begin position="110"/>
        <end position="131"/>
    </location>
</feature>
<reference evidence="9" key="1">
    <citation type="submission" date="2022-11" db="UniProtKB">
        <authorList>
            <consortium name="WormBaseParasite"/>
        </authorList>
    </citation>
    <scope>IDENTIFICATION</scope>
</reference>
<dbReference type="GO" id="GO:0016192">
    <property type="term" value="P:vesicle-mediated transport"/>
    <property type="evidence" value="ECO:0007669"/>
    <property type="project" value="TreeGrafter"/>
</dbReference>
<protein>
    <submittedName>
        <fullName evidence="9">Protein jagunal-like protein</fullName>
    </submittedName>
</protein>
<keyword evidence="3 7" id="KW-0812">Transmembrane</keyword>
<accession>A0A914YXV0</accession>
<keyword evidence="4" id="KW-0256">Endoplasmic reticulum</keyword>
<evidence type="ECO:0000256" key="7">
    <source>
        <dbReference type="SAM" id="Phobius"/>
    </source>
</evidence>
<dbReference type="Pfam" id="PF07086">
    <property type="entry name" value="Jagunal"/>
    <property type="match status" value="1"/>
</dbReference>
<dbReference type="Proteomes" id="UP000887577">
    <property type="component" value="Unplaced"/>
</dbReference>
<sequence>MSTRFGTRPVGTDGNDFQHRQRVAAQYQTSASYKFYLKALFGLHFTVLLALWAKVFGEIAATQFGIKSALWKRMDLPTAYPWEYVWCFSVVPIILALYAMPKNRVKPMTYAYYGQFFTGILPCSLGLGSQFPELISYIADPVNNETPTIKGSFPMVVIWFIFFLIAFQLHIFAMYFKYYLLSAWNPLPVATPIEENKDEKKTE</sequence>
<feature type="transmembrane region" description="Helical" evidence="7">
    <location>
        <begin position="35"/>
        <end position="53"/>
    </location>
</feature>
<evidence type="ECO:0000256" key="5">
    <source>
        <dbReference type="ARBA" id="ARBA00022989"/>
    </source>
</evidence>
<feature type="transmembrane region" description="Helical" evidence="7">
    <location>
        <begin position="151"/>
        <end position="176"/>
    </location>
</feature>
<evidence type="ECO:0000256" key="2">
    <source>
        <dbReference type="ARBA" id="ARBA00008462"/>
    </source>
</evidence>
<dbReference type="InterPro" id="IPR009787">
    <property type="entry name" value="Jagunal"/>
</dbReference>
<keyword evidence="6 7" id="KW-0472">Membrane</keyword>
<dbReference type="GO" id="GO:0007029">
    <property type="term" value="P:endoplasmic reticulum organization"/>
    <property type="evidence" value="ECO:0007669"/>
    <property type="project" value="InterPro"/>
</dbReference>
<organism evidence="8 9">
    <name type="scientific">Panagrolaimus superbus</name>
    <dbReference type="NCBI Taxonomy" id="310955"/>
    <lineage>
        <taxon>Eukaryota</taxon>
        <taxon>Metazoa</taxon>
        <taxon>Ecdysozoa</taxon>
        <taxon>Nematoda</taxon>
        <taxon>Chromadorea</taxon>
        <taxon>Rhabditida</taxon>
        <taxon>Tylenchina</taxon>
        <taxon>Panagrolaimomorpha</taxon>
        <taxon>Panagrolaimoidea</taxon>
        <taxon>Panagrolaimidae</taxon>
        <taxon>Panagrolaimus</taxon>
    </lineage>
</organism>
<dbReference type="PANTHER" id="PTHR20955">
    <property type="entry name" value="PROTEIN JAGUNAL HOMOLOG 1"/>
    <property type="match status" value="1"/>
</dbReference>
<name>A0A914YXV0_9BILA</name>
<feature type="transmembrane region" description="Helical" evidence="7">
    <location>
        <begin position="79"/>
        <end position="98"/>
    </location>
</feature>
<comment type="subcellular location">
    <subcellularLocation>
        <location evidence="1">Endoplasmic reticulum membrane</location>
        <topology evidence="1">Multi-pass membrane protein</topology>
    </subcellularLocation>
</comment>
<dbReference type="AlphaFoldDB" id="A0A914YXV0"/>
<keyword evidence="8" id="KW-1185">Reference proteome</keyword>
<dbReference type="PANTHER" id="PTHR20955:SF1">
    <property type="entry name" value="PROTEIN JAGUNAL HOMOLOG 1"/>
    <property type="match status" value="1"/>
</dbReference>
<dbReference type="WBParaSite" id="PSU_v2.g4782.t1">
    <property type="protein sequence ID" value="PSU_v2.g4782.t1"/>
    <property type="gene ID" value="PSU_v2.g4782"/>
</dbReference>
<dbReference type="GO" id="GO:0005789">
    <property type="term" value="C:endoplasmic reticulum membrane"/>
    <property type="evidence" value="ECO:0007669"/>
    <property type="project" value="UniProtKB-SubCell"/>
</dbReference>